<keyword evidence="10" id="KW-1185">Reference proteome</keyword>
<dbReference type="PANTHER" id="PTHR48022:SF41">
    <property type="entry name" value="MAJOR FACILITATOR SUPERFAMILY (MFS) PROFILE DOMAIN-CONTAINING PROTEIN"/>
    <property type="match status" value="1"/>
</dbReference>
<feature type="transmembrane region" description="Helical" evidence="7">
    <location>
        <begin position="488"/>
        <end position="506"/>
    </location>
</feature>
<evidence type="ECO:0000256" key="4">
    <source>
        <dbReference type="ARBA" id="ARBA00022989"/>
    </source>
</evidence>
<feature type="domain" description="Major facilitator superfamily (MFS) profile" evidence="8">
    <location>
        <begin position="65"/>
        <end position="510"/>
    </location>
</feature>
<gene>
    <name evidence="9" type="ORF">GMORB2_7507</name>
</gene>
<name>A0A9P4YUY2_9HYPO</name>
<feature type="transmembrane region" description="Helical" evidence="7">
    <location>
        <begin position="415"/>
        <end position="434"/>
    </location>
</feature>
<feature type="transmembrane region" description="Helical" evidence="7">
    <location>
        <begin position="325"/>
        <end position="351"/>
    </location>
</feature>
<evidence type="ECO:0000256" key="2">
    <source>
        <dbReference type="ARBA" id="ARBA00010992"/>
    </source>
</evidence>
<feature type="transmembrane region" description="Helical" evidence="7">
    <location>
        <begin position="109"/>
        <end position="132"/>
    </location>
</feature>
<evidence type="ECO:0000256" key="5">
    <source>
        <dbReference type="ARBA" id="ARBA00023136"/>
    </source>
</evidence>
<dbReference type="Pfam" id="PF00083">
    <property type="entry name" value="Sugar_tr"/>
    <property type="match status" value="1"/>
</dbReference>
<evidence type="ECO:0000256" key="1">
    <source>
        <dbReference type="ARBA" id="ARBA00004141"/>
    </source>
</evidence>
<feature type="region of interest" description="Disordered" evidence="6">
    <location>
        <begin position="1"/>
        <end position="33"/>
    </location>
</feature>
<feature type="transmembrane region" description="Helical" evidence="7">
    <location>
        <begin position="388"/>
        <end position="409"/>
    </location>
</feature>
<evidence type="ECO:0000313" key="10">
    <source>
        <dbReference type="Proteomes" id="UP000749293"/>
    </source>
</evidence>
<evidence type="ECO:0000313" key="9">
    <source>
        <dbReference type="EMBL" id="KAF4122515.1"/>
    </source>
</evidence>
<dbReference type="GO" id="GO:0016020">
    <property type="term" value="C:membrane"/>
    <property type="evidence" value="ECO:0007669"/>
    <property type="project" value="UniProtKB-SubCell"/>
</dbReference>
<dbReference type="PANTHER" id="PTHR48022">
    <property type="entry name" value="PLASTIDIC GLUCOSE TRANSPORTER 4"/>
    <property type="match status" value="1"/>
</dbReference>
<feature type="transmembrane region" description="Helical" evidence="7">
    <location>
        <begin position="206"/>
        <end position="231"/>
    </location>
</feature>
<comment type="caution">
    <text evidence="9">The sequence shown here is derived from an EMBL/GenBank/DDBJ whole genome shotgun (WGS) entry which is preliminary data.</text>
</comment>
<comment type="subcellular location">
    <subcellularLocation>
        <location evidence="1">Membrane</location>
        <topology evidence="1">Multi-pass membrane protein</topology>
    </subcellularLocation>
</comment>
<reference evidence="9" key="1">
    <citation type="submission" date="2020-03" db="EMBL/GenBank/DDBJ databases">
        <title>Site-based positive gene gene selection in Geosmithia morbida across the United States reveals a broad range of putative effectors and factors for local host and environmental adapation.</title>
        <authorList>
            <person name="Onufrak A."/>
            <person name="Murdoch R.W."/>
            <person name="Gazis R."/>
            <person name="Huff M."/>
            <person name="Staton M."/>
            <person name="Klingeman W."/>
            <person name="Hadziabdic D."/>
        </authorList>
    </citation>
    <scope>NUCLEOTIDE SEQUENCE</scope>
    <source>
        <strain evidence="9">1262</strain>
    </source>
</reference>
<dbReference type="GeneID" id="55973730"/>
<evidence type="ECO:0000256" key="3">
    <source>
        <dbReference type="ARBA" id="ARBA00022692"/>
    </source>
</evidence>
<dbReference type="Proteomes" id="UP000749293">
    <property type="component" value="Unassembled WGS sequence"/>
</dbReference>
<evidence type="ECO:0000256" key="7">
    <source>
        <dbReference type="SAM" id="Phobius"/>
    </source>
</evidence>
<evidence type="ECO:0000256" key="6">
    <source>
        <dbReference type="SAM" id="MobiDB-lite"/>
    </source>
</evidence>
<dbReference type="InterPro" id="IPR020846">
    <property type="entry name" value="MFS_dom"/>
</dbReference>
<dbReference type="AlphaFoldDB" id="A0A9P4YUY2"/>
<proteinExistence type="inferred from homology"/>
<sequence length="549" mass="58006">MPGESLRLAPTRSAEDSAGIYDPYQTDSSYSIKDPMPDKVEDLEVEPNRLPLGTAIKRYPKVAAFCVAIMVPVVSYGYDLVIVGSIPGVDAFKADFGERIGGEMAIPGMWLSLFMGLSAAGSAVGSVVAGWLQDRIGRRLGLMAGAVLSAASITLIFFSRFQEAHSARRAVFTAGVTVQGSSVGLIKVVCITYISENCPPALVAPALSLIPAFNLVGQLTGSVLLFAVNGLDGPGGYLAAFGSQWVLAGLSLVLSVFLPESPAYRVREGNEAGARRSAARLFAPRADPDVMLRRTRRTVDEERALHAGVGWAVLLRGANRRRTMVILLANCFQAMFGLDLLGNASVFLQSVGVESGVALLVMVAGIVCGMAGNLAGIWVLGKVGRRPASMATMAVAGLFWSALGFAGFWQTSAAGFFSAGCMVAAAVVCGLGVWPASYAITGEASSLRLRAKSQAVGGLVQEVLSVVMGLALPYVFSRDEGDLRGKTGLIFGALCAIGVVLIFFFIPEMKDRSTMEIDRMFEARVPTRKFGTWKADEPAPASDEEVTGY</sequence>
<feature type="transmembrane region" description="Helical" evidence="7">
    <location>
        <begin position="62"/>
        <end position="89"/>
    </location>
</feature>
<keyword evidence="4 7" id="KW-1133">Transmembrane helix</keyword>
<dbReference type="SUPFAM" id="SSF103473">
    <property type="entry name" value="MFS general substrate transporter"/>
    <property type="match status" value="1"/>
</dbReference>
<dbReference type="InterPro" id="IPR050360">
    <property type="entry name" value="MFS_Sugar_Transporters"/>
</dbReference>
<dbReference type="OrthoDB" id="6612291at2759"/>
<feature type="transmembrane region" description="Helical" evidence="7">
    <location>
        <begin position="357"/>
        <end position="381"/>
    </location>
</feature>
<dbReference type="EMBL" id="JAANYQ010000009">
    <property type="protein sequence ID" value="KAF4122515.1"/>
    <property type="molecule type" value="Genomic_DNA"/>
</dbReference>
<dbReference type="InterPro" id="IPR005828">
    <property type="entry name" value="MFS_sugar_transport-like"/>
</dbReference>
<keyword evidence="3 7" id="KW-0812">Transmembrane</keyword>
<dbReference type="RefSeq" id="XP_035321167.1">
    <property type="nucleotide sequence ID" value="XM_035469472.1"/>
</dbReference>
<feature type="transmembrane region" description="Helical" evidence="7">
    <location>
        <begin position="170"/>
        <end position="194"/>
    </location>
</feature>
<dbReference type="Gene3D" id="1.20.1250.20">
    <property type="entry name" value="MFS general substrate transporter like domains"/>
    <property type="match status" value="1"/>
</dbReference>
<comment type="similarity">
    <text evidence="2">Belongs to the major facilitator superfamily. Sugar transporter (TC 2.A.1.1) family.</text>
</comment>
<feature type="transmembrane region" description="Helical" evidence="7">
    <location>
        <begin position="139"/>
        <end position="158"/>
    </location>
</feature>
<feature type="transmembrane region" description="Helical" evidence="7">
    <location>
        <begin position="455"/>
        <end position="476"/>
    </location>
</feature>
<accession>A0A9P4YUY2</accession>
<feature type="transmembrane region" description="Helical" evidence="7">
    <location>
        <begin position="237"/>
        <end position="258"/>
    </location>
</feature>
<dbReference type="PROSITE" id="PS50850">
    <property type="entry name" value="MFS"/>
    <property type="match status" value="1"/>
</dbReference>
<dbReference type="GO" id="GO:0005351">
    <property type="term" value="F:carbohydrate:proton symporter activity"/>
    <property type="evidence" value="ECO:0007669"/>
    <property type="project" value="TreeGrafter"/>
</dbReference>
<dbReference type="InterPro" id="IPR036259">
    <property type="entry name" value="MFS_trans_sf"/>
</dbReference>
<evidence type="ECO:0000259" key="8">
    <source>
        <dbReference type="PROSITE" id="PS50850"/>
    </source>
</evidence>
<keyword evidence="5 7" id="KW-0472">Membrane</keyword>
<organism evidence="9 10">
    <name type="scientific">Geosmithia morbida</name>
    <dbReference type="NCBI Taxonomy" id="1094350"/>
    <lineage>
        <taxon>Eukaryota</taxon>
        <taxon>Fungi</taxon>
        <taxon>Dikarya</taxon>
        <taxon>Ascomycota</taxon>
        <taxon>Pezizomycotina</taxon>
        <taxon>Sordariomycetes</taxon>
        <taxon>Hypocreomycetidae</taxon>
        <taxon>Hypocreales</taxon>
        <taxon>Bionectriaceae</taxon>
        <taxon>Geosmithia</taxon>
    </lineage>
</organism>
<protein>
    <submittedName>
        <fullName evidence="9">Sugar (And other) transporter</fullName>
    </submittedName>
</protein>